<dbReference type="OrthoDB" id="5877at2157"/>
<feature type="binding site" evidence="9">
    <location>
        <position position="114"/>
    </location>
    <ligand>
        <name>ATP</name>
        <dbReference type="ChEBI" id="CHEBI:30616"/>
    </ligand>
</feature>
<evidence type="ECO:0000256" key="3">
    <source>
        <dbReference type="ARBA" id="ARBA00012286"/>
    </source>
</evidence>
<feature type="binding site" evidence="9">
    <location>
        <position position="179"/>
    </location>
    <ligand>
        <name>L-citrulline</name>
        <dbReference type="ChEBI" id="CHEBI:57743"/>
    </ligand>
</feature>
<feature type="binding site" evidence="9">
    <location>
        <position position="84"/>
    </location>
    <ligand>
        <name>L-citrulline</name>
        <dbReference type="ChEBI" id="CHEBI:57743"/>
    </ligand>
</feature>
<feature type="binding site" evidence="9">
    <location>
        <position position="120"/>
    </location>
    <ligand>
        <name>L-citrulline</name>
        <dbReference type="ChEBI" id="CHEBI:57743"/>
    </ligand>
</feature>
<dbReference type="NCBIfam" id="NF010392">
    <property type="entry name" value="PRK13820.1"/>
    <property type="match status" value="1"/>
</dbReference>
<dbReference type="AlphaFoldDB" id="D3S1S3"/>
<comment type="subunit">
    <text evidence="2 9">Homotetramer.</text>
</comment>
<dbReference type="Gene3D" id="3.90.1260.10">
    <property type="entry name" value="Argininosuccinate synthetase, chain A, domain 2"/>
    <property type="match status" value="1"/>
</dbReference>
<evidence type="ECO:0000256" key="4">
    <source>
        <dbReference type="ARBA" id="ARBA00022571"/>
    </source>
</evidence>
<keyword evidence="4 9" id="KW-0055">Arginine biosynthesis</keyword>
<keyword evidence="13" id="KW-1185">Reference proteome</keyword>
<dbReference type="InterPro" id="IPR048268">
    <property type="entry name" value="Arginosuc_syn_C"/>
</dbReference>
<feature type="binding site" evidence="9">
    <location>
        <position position="120"/>
    </location>
    <ligand>
        <name>L-aspartate</name>
        <dbReference type="ChEBI" id="CHEBI:29991"/>
    </ligand>
</feature>
<comment type="caution">
    <text evidence="9">Lacks conserved residue(s) required for the propagation of feature annotation.</text>
</comment>
<dbReference type="InterPro" id="IPR023434">
    <property type="entry name" value="Arginosuc_synth_type_1_subfam"/>
</dbReference>
<dbReference type="SUPFAM" id="SSF69864">
    <property type="entry name" value="Argininosuccinate synthetase, C-terminal domain"/>
    <property type="match status" value="1"/>
</dbReference>
<dbReference type="Pfam" id="PF00764">
    <property type="entry name" value="Arginosuc_synth"/>
    <property type="match status" value="1"/>
</dbReference>
<dbReference type="Pfam" id="PF20979">
    <property type="entry name" value="Arginosuc_syn_C"/>
    <property type="match status" value="1"/>
</dbReference>
<keyword evidence="5 9" id="KW-0436">Ligase</keyword>
<dbReference type="InterPro" id="IPR018223">
    <property type="entry name" value="Arginosuc_synth_CS"/>
</dbReference>
<feature type="binding site" evidence="9">
    <location>
        <position position="116"/>
    </location>
    <ligand>
        <name>L-aspartate</name>
        <dbReference type="ChEBI" id="CHEBI:29991"/>
    </ligand>
</feature>
<evidence type="ECO:0000256" key="6">
    <source>
        <dbReference type="ARBA" id="ARBA00022605"/>
    </source>
</evidence>
<dbReference type="GO" id="GO:0004055">
    <property type="term" value="F:argininosuccinate synthase activity"/>
    <property type="evidence" value="ECO:0007669"/>
    <property type="project" value="UniProtKB-UniRule"/>
</dbReference>
<name>D3S1S3_FERPA</name>
<proteinExistence type="inferred from homology"/>
<comment type="catalytic activity">
    <reaction evidence="9">
        <text>L-citrulline + L-aspartate + ATP = 2-(N(omega)-L-arginino)succinate + AMP + diphosphate + H(+)</text>
        <dbReference type="Rhea" id="RHEA:10932"/>
        <dbReference type="ChEBI" id="CHEBI:15378"/>
        <dbReference type="ChEBI" id="CHEBI:29991"/>
        <dbReference type="ChEBI" id="CHEBI:30616"/>
        <dbReference type="ChEBI" id="CHEBI:33019"/>
        <dbReference type="ChEBI" id="CHEBI:57472"/>
        <dbReference type="ChEBI" id="CHEBI:57743"/>
        <dbReference type="ChEBI" id="CHEBI:456215"/>
        <dbReference type="EC" id="6.3.4.5"/>
    </reaction>
</comment>
<accession>D3S1S3</accession>
<dbReference type="EC" id="6.3.4.5" evidence="3 9"/>
<dbReference type="FunFam" id="3.40.50.620:FF:000019">
    <property type="entry name" value="Argininosuccinate synthase"/>
    <property type="match status" value="1"/>
</dbReference>
<dbReference type="CDD" id="cd01999">
    <property type="entry name" value="ASS"/>
    <property type="match status" value="1"/>
</dbReference>
<keyword evidence="6 9" id="KW-0028">Amino-acid biosynthesis</keyword>
<dbReference type="GeneID" id="8777688"/>
<evidence type="ECO:0000256" key="8">
    <source>
        <dbReference type="ARBA" id="ARBA00022840"/>
    </source>
</evidence>
<dbReference type="InterPro" id="IPR024074">
    <property type="entry name" value="AS_cat/multimer_dom_body"/>
</dbReference>
<sequence>MSKVVLCYSGGLDTTVCIPLLREKYGFEEVVTVTVDIGQPEEELKKAEERGKKYADKHYTVDAKEDFVKALFQLIKANGEYEGYVLGTALARPIIAEKVVEIAKKENADAIAHGATGKGNDQLRFDNIFFQHGFKVVAPMRELNLTREWEIEYAKKHGIDIPVTKDKPWSIDENLWSRSIEGGKLEDPSYIPPEDIYEWTNSAEEAPDVPEILTIEFEKGIPVAVNGERMDGIELIKYLNEIGGIHGVGRVDMMEDRVLGLKARENYEHPAATILITAHRDLEKLVLTRRELKFKKFVEEEWAELVYQGLVNEPLFEALNAFIDKTQERVTGWVKVKLFKGSCSPVARYSDYALYKEELTSFDSLAIDQRLAEGFSRFHGLQARIYQEIRKKLED</sequence>
<dbReference type="GO" id="GO:0000053">
    <property type="term" value="P:argininosuccinate metabolic process"/>
    <property type="evidence" value="ECO:0007669"/>
    <property type="project" value="TreeGrafter"/>
</dbReference>
<gene>
    <name evidence="9" type="primary">argG</name>
    <name evidence="12" type="ordered locus">Ferp_0194</name>
</gene>
<dbReference type="RefSeq" id="WP_012964727.1">
    <property type="nucleotide sequence ID" value="NC_013849.1"/>
</dbReference>
<reference evidence="13" key="1">
    <citation type="submission" date="2010-02" db="EMBL/GenBank/DDBJ databases">
        <title>Complete sequence of Ferroglobus placidus DSM 10642.</title>
        <authorList>
            <consortium name="US DOE Joint Genome Institute"/>
            <person name="Lucas S."/>
            <person name="Copeland A."/>
            <person name="Lapidus A."/>
            <person name="Cheng J.-F."/>
            <person name="Bruce D."/>
            <person name="Goodwin L."/>
            <person name="Pitluck S."/>
            <person name="Saunders E."/>
            <person name="Brettin T."/>
            <person name="Detter J.C."/>
            <person name="Han C."/>
            <person name="Tapia R."/>
            <person name="Larimer F."/>
            <person name="Land M."/>
            <person name="Hauser L."/>
            <person name="Kyrpides N."/>
            <person name="Ivanova N."/>
            <person name="Holmes D."/>
            <person name="Lovley D."/>
            <person name="Kyrpides N."/>
            <person name="Anderson I.J."/>
            <person name="Woyke T."/>
        </authorList>
    </citation>
    <scope>NUCLEOTIDE SEQUENCE [LARGE SCALE GENOMIC DNA]</scope>
    <source>
        <strain evidence="13">DSM 10642 / AEDII12DO</strain>
    </source>
</reference>
<dbReference type="InterPro" id="IPR014729">
    <property type="entry name" value="Rossmann-like_a/b/a_fold"/>
</dbReference>
<evidence type="ECO:0000313" key="12">
    <source>
        <dbReference type="EMBL" id="ADC64380.1"/>
    </source>
</evidence>
<dbReference type="GO" id="GO:0005524">
    <property type="term" value="F:ATP binding"/>
    <property type="evidence" value="ECO:0007669"/>
    <property type="project" value="UniProtKB-UniRule"/>
</dbReference>
<dbReference type="PANTHER" id="PTHR11587">
    <property type="entry name" value="ARGININOSUCCINATE SYNTHASE"/>
    <property type="match status" value="1"/>
</dbReference>
<dbReference type="InterPro" id="IPR001518">
    <property type="entry name" value="Arginosuc_synth"/>
</dbReference>
<dbReference type="KEGG" id="fpl:Ferp_0194"/>
<dbReference type="NCBIfam" id="TIGR00032">
    <property type="entry name" value="argG"/>
    <property type="match status" value="1"/>
</dbReference>
<evidence type="ECO:0000256" key="7">
    <source>
        <dbReference type="ARBA" id="ARBA00022741"/>
    </source>
</evidence>
<dbReference type="STRING" id="589924.Ferp_0194"/>
<evidence type="ECO:0000259" key="10">
    <source>
        <dbReference type="Pfam" id="PF00764"/>
    </source>
</evidence>
<protein>
    <recommendedName>
        <fullName evidence="3 9">Argininosuccinate synthase</fullName>
        <ecNumber evidence="3 9">6.3.4.5</ecNumber>
    </recommendedName>
    <alternativeName>
        <fullName evidence="9">Citrulline--aspartate ligase</fullName>
    </alternativeName>
</protein>
<dbReference type="PROSITE" id="PS00565">
    <property type="entry name" value="ARGININOSUCCIN_SYN_2"/>
    <property type="match status" value="1"/>
</dbReference>
<comment type="pathway">
    <text evidence="1 9">Amino-acid biosynthesis; L-arginine biosynthesis; L-arginine from L-ornithine and carbamoyl phosphate: step 2/3.</text>
</comment>
<keyword evidence="8 9" id="KW-0067">ATP-binding</keyword>
<evidence type="ECO:0000256" key="9">
    <source>
        <dbReference type="HAMAP-Rule" id="MF_00005"/>
    </source>
</evidence>
<evidence type="ECO:0000256" key="1">
    <source>
        <dbReference type="ARBA" id="ARBA00004967"/>
    </source>
</evidence>
<dbReference type="Gene3D" id="3.40.50.620">
    <property type="entry name" value="HUPs"/>
    <property type="match status" value="1"/>
</dbReference>
<dbReference type="eggNOG" id="arCOG00112">
    <property type="taxonomic scope" value="Archaea"/>
</dbReference>
<dbReference type="GO" id="GO:0006526">
    <property type="term" value="P:L-arginine biosynthetic process"/>
    <property type="evidence" value="ECO:0007669"/>
    <property type="project" value="UniProtKB-UniRule"/>
</dbReference>
<evidence type="ECO:0000256" key="2">
    <source>
        <dbReference type="ARBA" id="ARBA00011881"/>
    </source>
</evidence>
<dbReference type="FunFam" id="3.90.1260.10:FF:000007">
    <property type="entry name" value="Argininosuccinate synthase"/>
    <property type="match status" value="1"/>
</dbReference>
<feature type="domain" description="Arginosuccinate synthase C-terminal" evidence="11">
    <location>
        <begin position="169"/>
        <end position="386"/>
    </location>
</feature>
<feature type="binding site" evidence="9">
    <location>
        <position position="124"/>
    </location>
    <ligand>
        <name>L-citrulline</name>
        <dbReference type="ChEBI" id="CHEBI:57743"/>
    </ligand>
</feature>
<dbReference type="PaxDb" id="589924-Ferp_0194"/>
<feature type="domain" description="Arginosuccinate synthase-like N-terminal" evidence="10">
    <location>
        <begin position="3"/>
        <end position="159"/>
    </location>
</feature>
<dbReference type="HAMAP" id="MF_00005">
    <property type="entry name" value="Arg_succ_synth_type1"/>
    <property type="match status" value="1"/>
</dbReference>
<reference evidence="12 13" key="2">
    <citation type="journal article" date="2011" name="Stand. Genomic Sci.">
        <title>Complete genome sequence of Ferroglobus placidus AEDII12DO.</title>
        <authorList>
            <person name="Anderson I."/>
            <person name="Risso C."/>
            <person name="Holmes D."/>
            <person name="Lucas S."/>
            <person name="Copeland A."/>
            <person name="Lapidus A."/>
            <person name="Cheng J.F."/>
            <person name="Bruce D."/>
            <person name="Goodwin L."/>
            <person name="Pitluck S."/>
            <person name="Saunders E."/>
            <person name="Brettin T."/>
            <person name="Detter J.C."/>
            <person name="Han C."/>
            <person name="Tapia R."/>
            <person name="Larimer F."/>
            <person name="Land M."/>
            <person name="Hauser L."/>
            <person name="Woyke T."/>
            <person name="Lovley D."/>
            <person name="Kyrpides N."/>
            <person name="Ivanova N."/>
        </authorList>
    </citation>
    <scope>NUCLEOTIDE SEQUENCE [LARGE SCALE GENOMIC DNA]</scope>
    <source>
        <strain evidence="13">DSM 10642 / AEDII12DO</strain>
    </source>
</reference>
<evidence type="ECO:0000313" key="13">
    <source>
        <dbReference type="Proteomes" id="UP000002613"/>
    </source>
</evidence>
<dbReference type="UniPathway" id="UPA00068">
    <property type="reaction ID" value="UER00113"/>
</dbReference>
<comment type="similarity">
    <text evidence="9">Belongs to the argininosuccinate synthase family. Type 1 subfamily.</text>
</comment>
<evidence type="ECO:0000259" key="11">
    <source>
        <dbReference type="Pfam" id="PF20979"/>
    </source>
</evidence>
<dbReference type="InterPro" id="IPR048267">
    <property type="entry name" value="Arginosuc_syn_N"/>
</dbReference>
<dbReference type="PANTHER" id="PTHR11587:SF2">
    <property type="entry name" value="ARGININOSUCCINATE SYNTHASE"/>
    <property type="match status" value="1"/>
</dbReference>
<feature type="binding site" evidence="9">
    <location>
        <position position="170"/>
    </location>
    <ligand>
        <name>L-citrulline</name>
        <dbReference type="ChEBI" id="CHEBI:57743"/>
    </ligand>
</feature>
<dbReference type="EMBL" id="CP001899">
    <property type="protein sequence ID" value="ADC64380.1"/>
    <property type="molecule type" value="Genomic_DNA"/>
</dbReference>
<keyword evidence="9" id="KW-0963">Cytoplasm</keyword>
<comment type="subcellular location">
    <subcellularLocation>
        <location evidence="9">Cytoplasm</location>
    </subcellularLocation>
</comment>
<dbReference type="HOGENOM" id="CLU_032784_4_2_2"/>
<dbReference type="Proteomes" id="UP000002613">
    <property type="component" value="Chromosome"/>
</dbReference>
<dbReference type="SUPFAM" id="SSF52402">
    <property type="entry name" value="Adenine nucleotide alpha hydrolases-like"/>
    <property type="match status" value="1"/>
</dbReference>
<keyword evidence="7 9" id="KW-0547">Nucleotide-binding</keyword>
<evidence type="ECO:0000256" key="5">
    <source>
        <dbReference type="ARBA" id="ARBA00022598"/>
    </source>
</evidence>
<feature type="binding site" evidence="9">
    <location>
        <position position="267"/>
    </location>
    <ligand>
        <name>L-citrulline</name>
        <dbReference type="ChEBI" id="CHEBI:57743"/>
    </ligand>
</feature>
<dbReference type="GO" id="GO:0005737">
    <property type="term" value="C:cytoplasm"/>
    <property type="evidence" value="ECO:0007669"/>
    <property type="project" value="UniProtKB-SubCell"/>
</dbReference>
<feature type="binding site" evidence="9">
    <location>
        <position position="121"/>
    </location>
    <ligand>
        <name>L-aspartate</name>
        <dbReference type="ChEBI" id="CHEBI:29991"/>
    </ligand>
</feature>
<feature type="binding site" evidence="9">
    <location>
        <begin position="7"/>
        <end position="15"/>
    </location>
    <ligand>
        <name>ATP</name>
        <dbReference type="ChEBI" id="CHEBI:30616"/>
    </ligand>
</feature>
<dbReference type="NCBIfam" id="NF001770">
    <property type="entry name" value="PRK00509.1"/>
    <property type="match status" value="1"/>
</dbReference>
<dbReference type="GO" id="GO:0000050">
    <property type="term" value="P:urea cycle"/>
    <property type="evidence" value="ECO:0007669"/>
    <property type="project" value="TreeGrafter"/>
</dbReference>
<organism evidence="12 13">
    <name type="scientific">Ferroglobus placidus (strain DSM 10642 / AEDII12DO)</name>
    <dbReference type="NCBI Taxonomy" id="589924"/>
    <lineage>
        <taxon>Archaea</taxon>
        <taxon>Methanobacteriati</taxon>
        <taxon>Methanobacteriota</taxon>
        <taxon>Archaeoglobi</taxon>
        <taxon>Archaeoglobales</taxon>
        <taxon>Archaeoglobaceae</taxon>
        <taxon>Ferroglobus</taxon>
    </lineage>
</organism>
<feature type="binding site" evidence="9">
    <location>
        <position position="255"/>
    </location>
    <ligand>
        <name>L-citrulline</name>
        <dbReference type="ChEBI" id="CHEBI:57743"/>
    </ligand>
</feature>